<dbReference type="Proteomes" id="UP000515146">
    <property type="component" value="Unplaced"/>
</dbReference>
<dbReference type="PRINTS" id="PR01868">
    <property type="entry name" value="ABCEFAMILY"/>
</dbReference>
<dbReference type="InterPro" id="IPR017871">
    <property type="entry name" value="ABC_transporter-like_CS"/>
</dbReference>
<dbReference type="InterPro" id="IPR007209">
    <property type="entry name" value="RNaseL-inhib-like_metal-bd_dom"/>
</dbReference>
<dbReference type="GO" id="GO:0005524">
    <property type="term" value="F:ATP binding"/>
    <property type="evidence" value="ECO:0007669"/>
    <property type="project" value="UniProtKB-KW"/>
</dbReference>
<dbReference type="InterPro" id="IPR003593">
    <property type="entry name" value="AAA+_ATPase"/>
</dbReference>
<evidence type="ECO:0000256" key="3">
    <source>
        <dbReference type="ARBA" id="ARBA00061689"/>
    </source>
</evidence>
<dbReference type="Pfam" id="PF00037">
    <property type="entry name" value="Fer4"/>
    <property type="match status" value="1"/>
</dbReference>
<dbReference type="InterPro" id="IPR017900">
    <property type="entry name" value="4Fe4S_Fe_S_CS"/>
</dbReference>
<dbReference type="PANTHER" id="PTHR19248">
    <property type="entry name" value="ATP-BINDING TRANSPORT PROTEIN-RELATED"/>
    <property type="match status" value="1"/>
</dbReference>
<dbReference type="GO" id="GO:0060255">
    <property type="term" value="P:regulation of macromolecule metabolic process"/>
    <property type="evidence" value="ECO:0007669"/>
    <property type="project" value="UniProtKB-ARBA"/>
</dbReference>
<protein>
    <submittedName>
        <fullName evidence="7">ABC transporter E family member 2-like</fullName>
    </submittedName>
</protein>
<dbReference type="PROSITE" id="PS50893">
    <property type="entry name" value="ABC_TRANSPORTER_2"/>
    <property type="match status" value="2"/>
</dbReference>
<evidence type="ECO:0000259" key="5">
    <source>
        <dbReference type="PROSITE" id="PS51379"/>
    </source>
</evidence>
<keyword evidence="6" id="KW-1185">Reference proteome</keyword>
<dbReference type="Gene3D" id="3.40.50.300">
    <property type="entry name" value="P-loop containing nucleotide triphosphate hydrolases"/>
    <property type="match status" value="2"/>
</dbReference>
<feature type="domain" description="ABC transporter" evidence="4">
    <location>
        <begin position="77"/>
        <end position="324"/>
    </location>
</feature>
<dbReference type="GO" id="GO:0005737">
    <property type="term" value="C:cytoplasm"/>
    <property type="evidence" value="ECO:0007669"/>
    <property type="project" value="UniProtKB-ARBA"/>
</dbReference>
<feature type="domain" description="4Fe-4S ferredoxin-type" evidence="5">
    <location>
        <begin position="53"/>
        <end position="82"/>
    </location>
</feature>
<accession>A0A6P6YIM2</accession>
<dbReference type="InterPro" id="IPR027417">
    <property type="entry name" value="P-loop_NTPase"/>
</dbReference>
<dbReference type="Pfam" id="PF04068">
    <property type="entry name" value="Fer4_RLI"/>
    <property type="match status" value="1"/>
</dbReference>
<evidence type="ECO:0000313" key="6">
    <source>
        <dbReference type="Proteomes" id="UP000515146"/>
    </source>
</evidence>
<dbReference type="FunFam" id="3.40.50.300:FF:000144">
    <property type="entry name" value="ATP-binding cassette sub-family E member 1"/>
    <property type="match status" value="1"/>
</dbReference>
<dbReference type="PROSITE" id="PS00211">
    <property type="entry name" value="ABC_TRANSPORTER_1"/>
    <property type="match status" value="2"/>
</dbReference>
<feature type="domain" description="ABC transporter" evidence="4">
    <location>
        <begin position="350"/>
        <end position="571"/>
    </location>
</feature>
<dbReference type="PROSITE" id="PS00198">
    <property type="entry name" value="4FE4S_FER_1"/>
    <property type="match status" value="1"/>
</dbReference>
<dbReference type="RefSeq" id="XP_027205388.1">
    <property type="nucleotide sequence ID" value="XM_027349587.1"/>
</dbReference>
<dbReference type="SMART" id="SM00382">
    <property type="entry name" value="AAA"/>
    <property type="match status" value="2"/>
</dbReference>
<dbReference type="OrthoDB" id="6593433at2759"/>
<dbReference type="InterPro" id="IPR003439">
    <property type="entry name" value="ABC_transporter-like_ATP-bd"/>
</dbReference>
<dbReference type="SUPFAM" id="SSF52540">
    <property type="entry name" value="P-loop containing nucleoside triphosphate hydrolases"/>
    <property type="match status" value="2"/>
</dbReference>
<name>A0A6P6YIM2_DERPT</name>
<organism evidence="6 7">
    <name type="scientific">Dermatophagoides pteronyssinus</name>
    <name type="common">European house dust mite</name>
    <dbReference type="NCBI Taxonomy" id="6956"/>
    <lineage>
        <taxon>Eukaryota</taxon>
        <taxon>Metazoa</taxon>
        <taxon>Ecdysozoa</taxon>
        <taxon>Arthropoda</taxon>
        <taxon>Chelicerata</taxon>
        <taxon>Arachnida</taxon>
        <taxon>Acari</taxon>
        <taxon>Acariformes</taxon>
        <taxon>Sarcoptiformes</taxon>
        <taxon>Astigmata</taxon>
        <taxon>Psoroptidia</taxon>
        <taxon>Analgoidea</taxon>
        <taxon>Pyroglyphidae</taxon>
        <taxon>Dermatophagoidinae</taxon>
        <taxon>Dermatophagoides</taxon>
    </lineage>
</organism>
<dbReference type="InParanoid" id="A0A6P6YIM2"/>
<keyword evidence="1" id="KW-0547">Nucleotide-binding</keyword>
<dbReference type="InterPro" id="IPR013283">
    <property type="entry name" value="RLI1"/>
</dbReference>
<gene>
    <name evidence="7" type="primary">LOC113798992</name>
</gene>
<dbReference type="SUPFAM" id="SSF54862">
    <property type="entry name" value="4Fe-4S ferredoxins"/>
    <property type="match status" value="1"/>
</dbReference>
<keyword evidence="2" id="KW-0067">ATP-binding</keyword>
<dbReference type="FunFam" id="3.40.50.300:FF:000152">
    <property type="entry name" value="ATP-binding cassette, sub-family E, member 1"/>
    <property type="match status" value="1"/>
</dbReference>
<evidence type="ECO:0000256" key="2">
    <source>
        <dbReference type="ARBA" id="ARBA00022840"/>
    </source>
</evidence>
<evidence type="ECO:0000259" key="4">
    <source>
        <dbReference type="PROSITE" id="PS50893"/>
    </source>
</evidence>
<reference evidence="7" key="1">
    <citation type="submission" date="2025-08" db="UniProtKB">
        <authorList>
            <consortium name="RefSeq"/>
        </authorList>
    </citation>
    <scope>IDENTIFICATION</scope>
    <source>
        <strain evidence="7">Airmid</strain>
    </source>
</reference>
<dbReference type="NCBIfam" id="NF009945">
    <property type="entry name" value="PRK13409.1"/>
    <property type="match status" value="1"/>
</dbReference>
<dbReference type="KEGG" id="dpte:113798992"/>
<dbReference type="GO" id="GO:0006412">
    <property type="term" value="P:translation"/>
    <property type="evidence" value="ECO:0007669"/>
    <property type="project" value="UniProtKB-ARBA"/>
</dbReference>
<dbReference type="GO" id="GO:0016887">
    <property type="term" value="F:ATP hydrolysis activity"/>
    <property type="evidence" value="ECO:0007669"/>
    <property type="project" value="InterPro"/>
</dbReference>
<comment type="similarity">
    <text evidence="3">Belongs to the ABC transporter superfamily. ABCE family.</text>
</comment>
<dbReference type="Pfam" id="PF00005">
    <property type="entry name" value="ABC_tran"/>
    <property type="match status" value="2"/>
</dbReference>
<dbReference type="InterPro" id="IPR017896">
    <property type="entry name" value="4Fe4S_Fe-S-bd"/>
</dbReference>
<proteinExistence type="inferred from homology"/>
<evidence type="ECO:0000256" key="1">
    <source>
        <dbReference type="ARBA" id="ARBA00022741"/>
    </source>
</evidence>
<dbReference type="PROSITE" id="PS51379">
    <property type="entry name" value="4FE4S_FER_2"/>
    <property type="match status" value="1"/>
</dbReference>
<evidence type="ECO:0000313" key="7">
    <source>
        <dbReference type="RefSeq" id="XP_027205388.1"/>
    </source>
</evidence>
<dbReference type="AlphaFoldDB" id="A0A6P6YIM2"/>
<sequence>MAKKTDVREDARLRIAIVNSDRCKPKKCSQECRRYCPVVRTGKQCIIVTPASKQAAISEILCIGCGICVKKCPFDAIQIINLPKDLSKETSHRFGQNSFKLHRLPMPRPGIVLGLLGRNGMGKTTALAILSGRLKPNLGNFEKPPSWNEIVAHYRGSELQNYLRRLQNGDLSTTVKPQYVDDLARRVKKSVSDVILNGASTFTERMTELIDAMAMQALLERKVFELSGGELQRFAILVAILRNTDVLMFDEPSSYLDIKQRMMVARLIRAQCSDKNFIICVEHDLAICDYLSDVICCLWGHASAYGVISTPYGVKEGINVYLEGFLPSENLRFREESLQFKIRDEIENEIHDEKTYKYPAMRKTLGDFVLHVEAGHFSNSQITVLVGENGTGKSTFIRLLAGLLSPDEAEHALPNLVVSTKPQMVTPKFEGTVNDLLLTKIRESYTHPQFITDCVKPLGVDKIKDLQVQTLSGGELQRVALILALGKSADIYLLDEPSAYLDCETRIEAAKVIKRFIFHAKKTAFVVEHDFIMATYLADRVLVYEGRPGVECHARSPQSLVSGMNRFLKMLDTTFRRDMLNFRPRINKADSVKDREQKAAGNFFVVDND</sequence>